<proteinExistence type="predicted"/>
<dbReference type="InterPro" id="IPR056867">
    <property type="entry name" value="LRR_15"/>
</dbReference>
<accession>A0A319AUV4</accession>
<dbReference type="GeneID" id="37206346"/>
<dbReference type="Proteomes" id="UP000248405">
    <property type="component" value="Unassembled WGS sequence"/>
</dbReference>
<organism evidence="2 3">
    <name type="scientific">Aspergillus vadensis (strain CBS 113365 / IMI 142717 / IBT 24658)</name>
    <dbReference type="NCBI Taxonomy" id="1448311"/>
    <lineage>
        <taxon>Eukaryota</taxon>
        <taxon>Fungi</taxon>
        <taxon>Dikarya</taxon>
        <taxon>Ascomycota</taxon>
        <taxon>Pezizomycotina</taxon>
        <taxon>Eurotiomycetes</taxon>
        <taxon>Eurotiomycetidae</taxon>
        <taxon>Eurotiales</taxon>
        <taxon>Aspergillaceae</taxon>
        <taxon>Aspergillus</taxon>
        <taxon>Aspergillus subgen. Circumdati</taxon>
    </lineage>
</organism>
<evidence type="ECO:0000313" key="3">
    <source>
        <dbReference type="Proteomes" id="UP000248405"/>
    </source>
</evidence>
<feature type="domain" description="Leucine-rich repeat" evidence="1">
    <location>
        <begin position="223"/>
        <end position="434"/>
    </location>
</feature>
<dbReference type="EMBL" id="KZ821645">
    <property type="protein sequence ID" value="PYH64146.1"/>
    <property type="molecule type" value="Genomic_DNA"/>
</dbReference>
<dbReference type="OrthoDB" id="4396628at2759"/>
<evidence type="ECO:0000259" key="1">
    <source>
        <dbReference type="Pfam" id="PF24969"/>
    </source>
</evidence>
<dbReference type="RefSeq" id="XP_025557940.1">
    <property type="nucleotide sequence ID" value="XM_025701754.1"/>
</dbReference>
<evidence type="ECO:0000313" key="2">
    <source>
        <dbReference type="EMBL" id="PYH64146.1"/>
    </source>
</evidence>
<name>A0A319AUV4_ASPVC</name>
<dbReference type="Pfam" id="PF24969">
    <property type="entry name" value="LRR_15"/>
    <property type="match status" value="1"/>
</dbReference>
<protein>
    <recommendedName>
        <fullName evidence="1">Leucine-rich repeat domain-containing protein</fullName>
    </recommendedName>
</protein>
<keyword evidence="3" id="KW-1185">Reference proteome</keyword>
<reference evidence="2" key="1">
    <citation type="submission" date="2016-12" db="EMBL/GenBank/DDBJ databases">
        <title>The genomes of Aspergillus section Nigri reveals drivers in fungal speciation.</title>
        <authorList>
            <consortium name="DOE Joint Genome Institute"/>
            <person name="Vesth T.C."/>
            <person name="Nybo J."/>
            <person name="Theobald S."/>
            <person name="Brandl J."/>
            <person name="Frisvad J.C."/>
            <person name="Nielsen K.F."/>
            <person name="Lyhne E.K."/>
            <person name="Kogle M.E."/>
            <person name="Kuo A."/>
            <person name="Riley R."/>
            <person name="Clum A."/>
            <person name="Nolan M."/>
            <person name="Lipzen A."/>
            <person name="Salamov A."/>
            <person name="Henrissat B."/>
            <person name="Wiebenga A."/>
            <person name="De Vries R.P."/>
            <person name="Grigoriev I.V."/>
            <person name="Mortensen U.H."/>
            <person name="Andersen M.R."/>
            <person name="Baker S.E."/>
        </authorList>
    </citation>
    <scope>NUCLEOTIDE SEQUENCE [LARGE SCALE GENOMIC DNA]</scope>
    <source>
        <strain evidence="2">CBS 113365</strain>
    </source>
</reference>
<sequence length="499" mass="57397">MDRLPPELHAKIGRYLWLDELYQLVLVSKFCYSTFTPELYREIQLQGVYRLWEPDFHMDEEDGPPARCLPYAIIENPDLAGFVRSLQLVPFIYPGSPKIELSRVLQETGRGDFLHSHLTRQMILRWQKELESDPKLDSCQPLRNPWFALLLLRLKNLQRLSVFLPCDEHGCGQKGPAPTPHFDEIISSAAYPESGILTRLTHLALKESQPNYSYKTSGTPLIRLIPFLEIPSLRHIYVTRITEQNEQALPRNFNSRVTHIDFEQCDKTITQLPQLLVGCSELESFTWTLEESTHHGFGYPHSPGFHWEPNRAYDSLYQLRSTLRHLSITSRVCDGISYRHHDVGYPQPAYFGSLCDFPVLETLEMRMVNQMPFQPGTQVPAFPLWKTLPSSLKFLSIDGCLMQTSNMLCDELEDLAVHCRTQLPQLEEVHIAYSHYEKINGQQCLACQGQDSVILYKRVEATPAIVARLLALVIKFEKQGVRFRAFGEFKDENYIGGGN</sequence>
<dbReference type="SUPFAM" id="SSF52047">
    <property type="entry name" value="RNI-like"/>
    <property type="match status" value="1"/>
</dbReference>
<dbReference type="AlphaFoldDB" id="A0A319AUV4"/>
<gene>
    <name evidence="2" type="ORF">BO88DRAFT_183042</name>
</gene>